<gene>
    <name evidence="1" type="ORF">K461DRAFT_127145</name>
</gene>
<evidence type="ECO:0000313" key="2">
    <source>
        <dbReference type="Proteomes" id="UP000799439"/>
    </source>
</evidence>
<keyword evidence="2" id="KW-1185">Reference proteome</keyword>
<comment type="caution">
    <text evidence="1">The sequence shown here is derived from an EMBL/GenBank/DDBJ whole genome shotgun (WGS) entry which is preliminary data.</text>
</comment>
<dbReference type="AlphaFoldDB" id="A0A9P4MH40"/>
<name>A0A9P4MH40_9PEZI</name>
<accession>A0A9P4MH40</accession>
<sequence>MECGVGRRGGGVAGRWIRMAQGESRRVAPGANKNDRGLPCHVMYGSICAFMGEWRSVRKQMHTALGPEHRGNFLITIISASFFTVCYPAVVFDLSCALQPAPPPVCTPPPQRRPVNARFPPLWSPRPLHVKLGHTCESLPRSDRPSCILKQTVRNFDWCWCIVT</sequence>
<organism evidence="1 2">
    <name type="scientific">Myriangium duriaei CBS 260.36</name>
    <dbReference type="NCBI Taxonomy" id="1168546"/>
    <lineage>
        <taxon>Eukaryota</taxon>
        <taxon>Fungi</taxon>
        <taxon>Dikarya</taxon>
        <taxon>Ascomycota</taxon>
        <taxon>Pezizomycotina</taxon>
        <taxon>Dothideomycetes</taxon>
        <taxon>Dothideomycetidae</taxon>
        <taxon>Myriangiales</taxon>
        <taxon>Myriangiaceae</taxon>
        <taxon>Myriangium</taxon>
    </lineage>
</organism>
<dbReference type="EMBL" id="ML996084">
    <property type="protein sequence ID" value="KAF2154335.1"/>
    <property type="molecule type" value="Genomic_DNA"/>
</dbReference>
<evidence type="ECO:0000313" key="1">
    <source>
        <dbReference type="EMBL" id="KAF2154335.1"/>
    </source>
</evidence>
<protein>
    <submittedName>
        <fullName evidence="1">Uncharacterized protein</fullName>
    </submittedName>
</protein>
<proteinExistence type="predicted"/>
<reference evidence="1" key="1">
    <citation type="journal article" date="2020" name="Stud. Mycol.">
        <title>101 Dothideomycetes genomes: a test case for predicting lifestyles and emergence of pathogens.</title>
        <authorList>
            <person name="Haridas S."/>
            <person name="Albert R."/>
            <person name="Binder M."/>
            <person name="Bloem J."/>
            <person name="Labutti K."/>
            <person name="Salamov A."/>
            <person name="Andreopoulos B."/>
            <person name="Baker S."/>
            <person name="Barry K."/>
            <person name="Bills G."/>
            <person name="Bluhm B."/>
            <person name="Cannon C."/>
            <person name="Castanera R."/>
            <person name="Culley D."/>
            <person name="Daum C."/>
            <person name="Ezra D."/>
            <person name="Gonzalez J."/>
            <person name="Henrissat B."/>
            <person name="Kuo A."/>
            <person name="Liang C."/>
            <person name="Lipzen A."/>
            <person name="Lutzoni F."/>
            <person name="Magnuson J."/>
            <person name="Mondo S."/>
            <person name="Nolan M."/>
            <person name="Ohm R."/>
            <person name="Pangilinan J."/>
            <person name="Park H.-J."/>
            <person name="Ramirez L."/>
            <person name="Alfaro M."/>
            <person name="Sun H."/>
            <person name="Tritt A."/>
            <person name="Yoshinaga Y."/>
            <person name="Zwiers L.-H."/>
            <person name="Turgeon B."/>
            <person name="Goodwin S."/>
            <person name="Spatafora J."/>
            <person name="Crous P."/>
            <person name="Grigoriev I."/>
        </authorList>
    </citation>
    <scope>NUCLEOTIDE SEQUENCE</scope>
    <source>
        <strain evidence="1">CBS 260.36</strain>
    </source>
</reference>
<dbReference type="Proteomes" id="UP000799439">
    <property type="component" value="Unassembled WGS sequence"/>
</dbReference>